<evidence type="ECO:0000256" key="4">
    <source>
        <dbReference type="ARBA" id="ARBA00022692"/>
    </source>
</evidence>
<dbReference type="GO" id="GO:0099621">
    <property type="term" value="F:undecaprenyl-phosphate 4-deoxy-4-formamido-L-arabinose transferase activity"/>
    <property type="evidence" value="ECO:0007669"/>
    <property type="project" value="TreeGrafter"/>
</dbReference>
<evidence type="ECO:0000313" key="11">
    <source>
        <dbReference type="Proteomes" id="UP000428328"/>
    </source>
</evidence>
<sequence>MTESPKVSVIIPAYNEEQSLVELHRRVDATFKEEETSYELIFVDDCSTDGTLSVIRGLEAEHDNVVVLSHNKNHGKSMALMQGMDAARGEIFVTMDADLQEEPEEIPLLLARLGEGYDIVGGCRAHRKDGVLKGAVSALYNLLVSLLLRHVFKDINCGFKAFTREVAQRFNLRGDMHRLMPAIAMLHGYRFSEVEISHHPRPYGKSKYFLLRYRGLFDLIAFTVLNTTQLRPFHVMAEIGFVLVVIAGLFLTIPVLTFSLADEPGGLLRFFAYTSGLLGGLLAFVGVQCPLAGLVLESVSSLSQDKDWRTRLLRRSGWK</sequence>
<dbReference type="InterPro" id="IPR050256">
    <property type="entry name" value="Glycosyltransferase_2"/>
</dbReference>
<evidence type="ECO:0000256" key="6">
    <source>
        <dbReference type="ARBA" id="ARBA00022989"/>
    </source>
</evidence>
<keyword evidence="1" id="KW-1003">Cell membrane</keyword>
<dbReference type="InterPro" id="IPR001173">
    <property type="entry name" value="Glyco_trans_2-like"/>
</dbReference>
<keyword evidence="5" id="KW-0448">Lipopolysaccharide biosynthesis</keyword>
<feature type="domain" description="Glycosyltransferase 2-like" evidence="9">
    <location>
        <begin position="8"/>
        <end position="167"/>
    </location>
</feature>
<keyword evidence="3 10" id="KW-0808">Transferase</keyword>
<protein>
    <submittedName>
        <fullName evidence="10">Glycosyltransferase</fullName>
    </submittedName>
</protein>
<evidence type="ECO:0000256" key="1">
    <source>
        <dbReference type="ARBA" id="ARBA00022475"/>
    </source>
</evidence>
<feature type="transmembrane region" description="Helical" evidence="8">
    <location>
        <begin position="270"/>
        <end position="296"/>
    </location>
</feature>
<dbReference type="CDD" id="cd04187">
    <property type="entry name" value="DPM1_like_bac"/>
    <property type="match status" value="1"/>
</dbReference>
<organism evidence="10 11">
    <name type="scientific">Pseudodesulfovibrio cashew</name>
    <dbReference type="NCBI Taxonomy" id="2678688"/>
    <lineage>
        <taxon>Bacteria</taxon>
        <taxon>Pseudomonadati</taxon>
        <taxon>Thermodesulfobacteriota</taxon>
        <taxon>Desulfovibrionia</taxon>
        <taxon>Desulfovibrionales</taxon>
        <taxon>Desulfovibrionaceae</taxon>
    </lineage>
</organism>
<feature type="transmembrane region" description="Helical" evidence="8">
    <location>
        <begin position="239"/>
        <end position="258"/>
    </location>
</feature>
<keyword evidence="4 8" id="KW-0812">Transmembrane</keyword>
<keyword evidence="11" id="KW-1185">Reference proteome</keyword>
<evidence type="ECO:0000313" key="10">
    <source>
        <dbReference type="EMBL" id="QGY39358.1"/>
    </source>
</evidence>
<dbReference type="Pfam" id="PF00535">
    <property type="entry name" value="Glycos_transf_2"/>
    <property type="match status" value="1"/>
</dbReference>
<dbReference type="GO" id="GO:0005886">
    <property type="term" value="C:plasma membrane"/>
    <property type="evidence" value="ECO:0007669"/>
    <property type="project" value="TreeGrafter"/>
</dbReference>
<dbReference type="InterPro" id="IPR029044">
    <property type="entry name" value="Nucleotide-diphossugar_trans"/>
</dbReference>
<evidence type="ECO:0000256" key="8">
    <source>
        <dbReference type="SAM" id="Phobius"/>
    </source>
</evidence>
<evidence type="ECO:0000259" key="9">
    <source>
        <dbReference type="Pfam" id="PF00535"/>
    </source>
</evidence>
<accession>A0A6I6JEC1</accession>
<dbReference type="SUPFAM" id="SSF53448">
    <property type="entry name" value="Nucleotide-diphospho-sugar transferases"/>
    <property type="match status" value="1"/>
</dbReference>
<keyword evidence="6 8" id="KW-1133">Transmembrane helix</keyword>
<dbReference type="RefSeq" id="WP_158946584.1">
    <property type="nucleotide sequence ID" value="NZ_CP046400.1"/>
</dbReference>
<dbReference type="KEGG" id="psel:GM415_04225"/>
<dbReference type="EMBL" id="CP046400">
    <property type="protein sequence ID" value="QGY39358.1"/>
    <property type="molecule type" value="Genomic_DNA"/>
</dbReference>
<dbReference type="PANTHER" id="PTHR48090:SF3">
    <property type="entry name" value="UNDECAPRENYL-PHOSPHATE 4-DEOXY-4-FORMAMIDO-L-ARABINOSE TRANSFERASE"/>
    <property type="match status" value="1"/>
</dbReference>
<reference evidence="10 11" key="1">
    <citation type="submission" date="2019-11" db="EMBL/GenBank/DDBJ databases">
        <authorList>
            <person name="Zheng R.K."/>
            <person name="Sun C.M."/>
        </authorList>
    </citation>
    <scope>NUCLEOTIDE SEQUENCE [LARGE SCALE GENOMIC DNA]</scope>
    <source>
        <strain evidence="10 11">SRB007</strain>
    </source>
</reference>
<dbReference type="AlphaFoldDB" id="A0A6I6JEC1"/>
<dbReference type="Gene3D" id="3.90.550.10">
    <property type="entry name" value="Spore Coat Polysaccharide Biosynthesis Protein SpsA, Chain A"/>
    <property type="match status" value="1"/>
</dbReference>
<gene>
    <name evidence="10" type="ORF">GM415_04225</name>
</gene>
<evidence type="ECO:0000256" key="5">
    <source>
        <dbReference type="ARBA" id="ARBA00022985"/>
    </source>
</evidence>
<evidence type="ECO:0000256" key="3">
    <source>
        <dbReference type="ARBA" id="ARBA00022679"/>
    </source>
</evidence>
<dbReference type="GO" id="GO:0009103">
    <property type="term" value="P:lipopolysaccharide biosynthetic process"/>
    <property type="evidence" value="ECO:0007669"/>
    <property type="project" value="UniProtKB-KW"/>
</dbReference>
<keyword evidence="2" id="KW-0328">Glycosyltransferase</keyword>
<evidence type="ECO:0000256" key="2">
    <source>
        <dbReference type="ARBA" id="ARBA00022676"/>
    </source>
</evidence>
<name>A0A6I6JEC1_9BACT</name>
<evidence type="ECO:0000256" key="7">
    <source>
        <dbReference type="ARBA" id="ARBA00023136"/>
    </source>
</evidence>
<keyword evidence="7 8" id="KW-0472">Membrane</keyword>
<proteinExistence type="predicted"/>
<dbReference type="PANTHER" id="PTHR48090">
    <property type="entry name" value="UNDECAPRENYL-PHOSPHATE 4-DEOXY-4-FORMAMIDO-L-ARABINOSE TRANSFERASE-RELATED"/>
    <property type="match status" value="1"/>
</dbReference>
<dbReference type="Proteomes" id="UP000428328">
    <property type="component" value="Chromosome"/>
</dbReference>